<protein>
    <recommendedName>
        <fullName evidence="4 12">4-hydroxy-tetrahydrodipicolinate synthase</fullName>
        <shortName evidence="12">HTPA synthase</shortName>
        <ecNumber evidence="4 12">4.3.3.7</ecNumber>
    </recommendedName>
</protein>
<comment type="subcellular location">
    <subcellularLocation>
        <location evidence="12">Cytoplasm</location>
    </subcellularLocation>
</comment>
<organism evidence="16 17">
    <name type="scientific">Ruoffia tabacinasalis</name>
    <dbReference type="NCBI Taxonomy" id="87458"/>
    <lineage>
        <taxon>Bacteria</taxon>
        <taxon>Bacillati</taxon>
        <taxon>Bacillota</taxon>
        <taxon>Bacilli</taxon>
        <taxon>Lactobacillales</taxon>
        <taxon>Aerococcaceae</taxon>
        <taxon>Ruoffia</taxon>
    </lineage>
</organism>
<feature type="binding site" evidence="12 15">
    <location>
        <position position="206"/>
    </location>
    <ligand>
        <name>pyruvate</name>
        <dbReference type="ChEBI" id="CHEBI:15361"/>
    </ligand>
</feature>
<comment type="caution">
    <text evidence="12">Was originally thought to be a dihydrodipicolinate synthase (DHDPS), catalyzing the condensation of (S)-aspartate-beta-semialdehyde [(S)-ASA] and pyruvate to dihydrodipicolinate (DHDP). However, it was shown in E.coli that the product of the enzymatic reaction is not dihydrodipicolinate but in fact (4S)-4-hydroxy-2,3,4,5-tetrahydro-(2S)-dipicolinic acid (HTPA), and that the consecutive dehydration reaction leading to DHDP is not spontaneous but catalyzed by DapB.</text>
</comment>
<dbReference type="GO" id="GO:0009089">
    <property type="term" value="P:lysine biosynthetic process via diaminopimelate"/>
    <property type="evidence" value="ECO:0007669"/>
    <property type="project" value="UniProtKB-UniRule"/>
</dbReference>
<evidence type="ECO:0000256" key="14">
    <source>
        <dbReference type="PIRSR" id="PIRSR001365-1"/>
    </source>
</evidence>
<evidence type="ECO:0000256" key="8">
    <source>
        <dbReference type="ARBA" id="ARBA00023154"/>
    </source>
</evidence>
<proteinExistence type="inferred from homology"/>
<comment type="subunit">
    <text evidence="12">Homotetramer; dimer of dimers.</text>
</comment>
<dbReference type="Gene3D" id="3.20.20.70">
    <property type="entry name" value="Aldolase class I"/>
    <property type="match status" value="1"/>
</dbReference>
<dbReference type="PIRSF" id="PIRSF001365">
    <property type="entry name" value="DHDPS"/>
    <property type="match status" value="1"/>
</dbReference>
<dbReference type="EC" id="4.3.3.7" evidence="4 12"/>
<evidence type="ECO:0000256" key="3">
    <source>
        <dbReference type="ARBA" id="ARBA00007592"/>
    </source>
</evidence>
<dbReference type="InterPro" id="IPR002220">
    <property type="entry name" value="DapA-like"/>
</dbReference>
<evidence type="ECO:0000256" key="1">
    <source>
        <dbReference type="ARBA" id="ARBA00003294"/>
    </source>
</evidence>
<evidence type="ECO:0000256" key="15">
    <source>
        <dbReference type="PIRSR" id="PIRSR001365-2"/>
    </source>
</evidence>
<keyword evidence="6 12" id="KW-0028">Amino-acid biosynthesis</keyword>
<dbReference type="Pfam" id="PF00701">
    <property type="entry name" value="DHDPS"/>
    <property type="match status" value="1"/>
</dbReference>
<evidence type="ECO:0000256" key="9">
    <source>
        <dbReference type="ARBA" id="ARBA00023239"/>
    </source>
</evidence>
<dbReference type="NCBIfam" id="TIGR00674">
    <property type="entry name" value="dapA"/>
    <property type="match status" value="1"/>
</dbReference>
<evidence type="ECO:0000256" key="12">
    <source>
        <dbReference type="HAMAP-Rule" id="MF_00418"/>
    </source>
</evidence>
<feature type="binding site" evidence="12 15">
    <location>
        <position position="48"/>
    </location>
    <ligand>
        <name>pyruvate</name>
        <dbReference type="ChEBI" id="CHEBI:15361"/>
    </ligand>
</feature>
<keyword evidence="9 12" id="KW-0456">Lyase</keyword>
<dbReference type="PROSITE" id="PS00665">
    <property type="entry name" value="DHDPS_1"/>
    <property type="match status" value="1"/>
</dbReference>
<evidence type="ECO:0000256" key="13">
    <source>
        <dbReference type="PIRNR" id="PIRNR001365"/>
    </source>
</evidence>
<gene>
    <name evidence="12" type="primary">dapA</name>
    <name evidence="16" type="ORF">FEZ33_06815</name>
</gene>
<dbReference type="AlphaFoldDB" id="A0A5R9DVS3"/>
<evidence type="ECO:0000313" key="16">
    <source>
        <dbReference type="EMBL" id="TLQ41088.1"/>
    </source>
</evidence>
<keyword evidence="10 12" id="KW-0704">Schiff base</keyword>
<dbReference type="HAMAP" id="MF_00418">
    <property type="entry name" value="DapA"/>
    <property type="match status" value="1"/>
</dbReference>
<dbReference type="InterPro" id="IPR020625">
    <property type="entry name" value="Schiff_base-form_aldolases_AS"/>
</dbReference>
<keyword evidence="7 12" id="KW-0220">Diaminopimelate biosynthesis</keyword>
<feature type="site" description="Part of a proton relay during catalysis" evidence="12">
    <location>
        <position position="47"/>
    </location>
</feature>
<dbReference type="CDD" id="cd00950">
    <property type="entry name" value="DHDPS"/>
    <property type="match status" value="1"/>
</dbReference>
<dbReference type="RefSeq" id="WP_138404655.1">
    <property type="nucleotide sequence ID" value="NZ_VBSP01000020.1"/>
</dbReference>
<evidence type="ECO:0000256" key="7">
    <source>
        <dbReference type="ARBA" id="ARBA00022915"/>
    </source>
</evidence>
<feature type="active site" description="Proton donor/acceptor" evidence="12 14">
    <location>
        <position position="136"/>
    </location>
</feature>
<dbReference type="InterPro" id="IPR013785">
    <property type="entry name" value="Aldolase_TIM"/>
</dbReference>
<reference evidence="16 17" key="1">
    <citation type="submission" date="2019-05" db="EMBL/GenBank/DDBJ databases">
        <title>The metagenome of a microbial culture collection derived from dairy environment covers the genomic content of the human microbiome.</title>
        <authorList>
            <person name="Roder T."/>
            <person name="Wuthrich D."/>
            <person name="Sattari Z."/>
            <person name="Von Ah U."/>
            <person name="Bar C."/>
            <person name="Ronchi F."/>
            <person name="Macpherson A.J."/>
            <person name="Ganal-Vonarburg S.C."/>
            <person name="Bruggmann R."/>
            <person name="Vergeres G."/>
        </authorList>
    </citation>
    <scope>NUCLEOTIDE SEQUENCE [LARGE SCALE GENOMIC DNA]</scope>
    <source>
        <strain evidence="16 17">FAM 24227</strain>
    </source>
</reference>
<comment type="caution">
    <text evidence="16">The sequence shown here is derived from an EMBL/GenBank/DDBJ whole genome shotgun (WGS) entry which is preliminary data.</text>
</comment>
<comment type="similarity">
    <text evidence="3 12 13">Belongs to the DapA family.</text>
</comment>
<evidence type="ECO:0000256" key="2">
    <source>
        <dbReference type="ARBA" id="ARBA00005120"/>
    </source>
</evidence>
<dbReference type="UniPathway" id="UPA00034">
    <property type="reaction ID" value="UER00017"/>
</dbReference>
<dbReference type="GO" id="GO:0019877">
    <property type="term" value="P:diaminopimelate biosynthetic process"/>
    <property type="evidence" value="ECO:0007669"/>
    <property type="project" value="UniProtKB-UniRule"/>
</dbReference>
<dbReference type="SMART" id="SM01130">
    <property type="entry name" value="DHDPS"/>
    <property type="match status" value="1"/>
</dbReference>
<dbReference type="EMBL" id="VBSP01000020">
    <property type="protein sequence ID" value="TLQ41088.1"/>
    <property type="molecule type" value="Genomic_DNA"/>
</dbReference>
<evidence type="ECO:0000256" key="11">
    <source>
        <dbReference type="ARBA" id="ARBA00047836"/>
    </source>
</evidence>
<comment type="catalytic activity">
    <reaction evidence="11 12">
        <text>L-aspartate 4-semialdehyde + pyruvate = (2S,4S)-4-hydroxy-2,3,4,5-tetrahydrodipicolinate + H2O + H(+)</text>
        <dbReference type="Rhea" id="RHEA:34171"/>
        <dbReference type="ChEBI" id="CHEBI:15361"/>
        <dbReference type="ChEBI" id="CHEBI:15377"/>
        <dbReference type="ChEBI" id="CHEBI:15378"/>
        <dbReference type="ChEBI" id="CHEBI:67139"/>
        <dbReference type="ChEBI" id="CHEBI:537519"/>
        <dbReference type="EC" id="4.3.3.7"/>
    </reaction>
</comment>
<dbReference type="PANTHER" id="PTHR12128">
    <property type="entry name" value="DIHYDRODIPICOLINATE SYNTHASE"/>
    <property type="match status" value="1"/>
</dbReference>
<comment type="pathway">
    <text evidence="2 12">Amino-acid biosynthesis; L-lysine biosynthesis via DAP pathway; (S)-tetrahydrodipicolinate from L-aspartate: step 3/4.</text>
</comment>
<feature type="site" description="Part of a proton relay during catalysis" evidence="12">
    <location>
        <position position="110"/>
    </location>
</feature>
<evidence type="ECO:0000256" key="10">
    <source>
        <dbReference type="ARBA" id="ARBA00023270"/>
    </source>
</evidence>
<evidence type="ECO:0000256" key="4">
    <source>
        <dbReference type="ARBA" id="ARBA00012086"/>
    </source>
</evidence>
<evidence type="ECO:0000313" key="17">
    <source>
        <dbReference type="Proteomes" id="UP000306420"/>
    </source>
</evidence>
<dbReference type="PROSITE" id="PS00666">
    <property type="entry name" value="DHDPS_2"/>
    <property type="match status" value="1"/>
</dbReference>
<feature type="active site" description="Schiff-base intermediate with substrate" evidence="12 14">
    <location>
        <position position="164"/>
    </location>
</feature>
<dbReference type="PANTHER" id="PTHR12128:SF66">
    <property type="entry name" value="4-HYDROXY-2-OXOGLUTARATE ALDOLASE, MITOCHONDRIAL"/>
    <property type="match status" value="1"/>
</dbReference>
<dbReference type="OrthoDB" id="9782828at2"/>
<accession>A0A5R9DVS3</accession>
<evidence type="ECO:0000256" key="6">
    <source>
        <dbReference type="ARBA" id="ARBA00022605"/>
    </source>
</evidence>
<keyword evidence="5 12" id="KW-0963">Cytoplasm</keyword>
<evidence type="ECO:0000256" key="5">
    <source>
        <dbReference type="ARBA" id="ARBA00022490"/>
    </source>
</evidence>
<dbReference type="InterPro" id="IPR020624">
    <property type="entry name" value="Schiff_base-form_aldolases_CS"/>
</dbReference>
<dbReference type="Proteomes" id="UP000306420">
    <property type="component" value="Unassembled WGS sequence"/>
</dbReference>
<dbReference type="GO" id="GO:0005829">
    <property type="term" value="C:cytosol"/>
    <property type="evidence" value="ECO:0007669"/>
    <property type="project" value="TreeGrafter"/>
</dbReference>
<dbReference type="GO" id="GO:0008840">
    <property type="term" value="F:4-hydroxy-tetrahydrodipicolinate synthase activity"/>
    <property type="evidence" value="ECO:0007669"/>
    <property type="project" value="UniProtKB-UniRule"/>
</dbReference>
<dbReference type="SUPFAM" id="SSF51569">
    <property type="entry name" value="Aldolase"/>
    <property type="match status" value="1"/>
</dbReference>
<name>A0A5R9DVS3_9LACT</name>
<comment type="function">
    <text evidence="1 12">Catalyzes the condensation of (S)-aspartate-beta-semialdehyde [(S)-ASA] and pyruvate to 4-hydroxy-tetrahydrodipicolinate (HTPA).</text>
</comment>
<sequence>MSIYEGSAVALVTPFIENTKEIDWRAFESLLDFHLENNTDALVITGTTGESSTLSDEEQIELIKFAVKHAEEKLPIIAGTGINDTRHAIKLSQQAEHVGADALLIVTPYYNKASYNGMLAHFRAIADSVNIPIILYDVPSRTGTSLTPEQVGILAEHPNIVALKDAVGNLDYTRAVLDNVPDDFAVYSGNDDLNYDIIALGGKGAISVTANILPKEVHDLCRLALDGNTEEAQQLNYKLEDINRDLFDEVNPIPVKYLVHKMNRCALSYRLPMVPPSEESAELLDTYLGLIEKYTI</sequence>
<dbReference type="PRINTS" id="PR00146">
    <property type="entry name" value="DHPICSNTHASE"/>
</dbReference>
<dbReference type="InterPro" id="IPR005263">
    <property type="entry name" value="DapA"/>
</dbReference>
<keyword evidence="8 12" id="KW-0457">Lysine biosynthesis</keyword>